<protein>
    <submittedName>
        <fullName evidence="1">Uncharacterized protein</fullName>
    </submittedName>
</protein>
<evidence type="ECO:0000313" key="1">
    <source>
        <dbReference type="EMBL" id="GAU08130.1"/>
    </source>
</evidence>
<reference evidence="2" key="1">
    <citation type="submission" date="2016-06" db="EMBL/GenBank/DDBJ databases">
        <title>Draft genome sequence of Desulfoplanes formicivorans strain Pf12B.</title>
        <authorList>
            <person name="Watanabe M."/>
            <person name="Kojima H."/>
            <person name="Fukui M."/>
        </authorList>
    </citation>
    <scope>NUCLEOTIDE SEQUENCE [LARGE SCALE GENOMIC DNA]</scope>
    <source>
        <strain evidence="2">Pf12B</strain>
    </source>
</reference>
<organism evidence="1 2">
    <name type="scientific">Desulfoplanes formicivorans</name>
    <dbReference type="NCBI Taxonomy" id="1592317"/>
    <lineage>
        <taxon>Bacteria</taxon>
        <taxon>Pseudomonadati</taxon>
        <taxon>Thermodesulfobacteriota</taxon>
        <taxon>Desulfovibrionia</taxon>
        <taxon>Desulfovibrionales</taxon>
        <taxon>Desulfoplanaceae</taxon>
        <taxon>Desulfoplanes</taxon>
    </lineage>
</organism>
<dbReference type="AlphaFoldDB" id="A0A194AFZ6"/>
<dbReference type="EMBL" id="BDFE01000009">
    <property type="protein sequence ID" value="GAU08130.1"/>
    <property type="molecule type" value="Genomic_DNA"/>
</dbReference>
<dbReference type="OrthoDB" id="5460415at2"/>
<evidence type="ECO:0000313" key="2">
    <source>
        <dbReference type="Proteomes" id="UP000095200"/>
    </source>
</evidence>
<keyword evidence="2" id="KW-1185">Reference proteome</keyword>
<dbReference type="Proteomes" id="UP000095200">
    <property type="component" value="Unassembled WGS sequence"/>
</dbReference>
<comment type="caution">
    <text evidence="1">The sequence shown here is derived from an EMBL/GenBank/DDBJ whole genome shotgun (WGS) entry which is preliminary data.</text>
</comment>
<name>A0A194AFZ6_9BACT</name>
<gene>
    <name evidence="1" type="ORF">DPF_0833</name>
</gene>
<accession>A0A194AFZ6</accession>
<dbReference type="STRING" id="1592317.DPF_0833"/>
<sequence length="81" mass="9114">MNSERAKYLGRKAELETDVKRMEIRATGMIETIRSNLDPTADLKDLDIEAVAVTAVELSDLHLKYLADLKRLAKVKDILGE</sequence>
<dbReference type="RefSeq" id="WP_069857624.1">
    <property type="nucleotide sequence ID" value="NZ_BDFE01000009.1"/>
</dbReference>
<proteinExistence type="predicted"/>